<evidence type="ECO:0000313" key="5">
    <source>
        <dbReference type="Proteomes" id="UP000015388"/>
    </source>
</evidence>
<dbReference type="PANTHER" id="PTHR44196:SF1">
    <property type="entry name" value="DEHYDROGENASE_REDUCTASE SDR FAMILY MEMBER 7B"/>
    <property type="match status" value="1"/>
</dbReference>
<dbReference type="PANTHER" id="PTHR44196">
    <property type="entry name" value="DEHYDROGENASE/REDUCTASE SDR FAMILY MEMBER 7B"/>
    <property type="match status" value="1"/>
</dbReference>
<dbReference type="NCBIfam" id="NF006073">
    <property type="entry name" value="PRK08219.1"/>
    <property type="match status" value="1"/>
</dbReference>
<dbReference type="HOGENOM" id="CLU_010194_2_10_11"/>
<dbReference type="eggNOG" id="COG4221">
    <property type="taxonomic scope" value="Bacteria"/>
</dbReference>
<dbReference type="Proteomes" id="UP000015388">
    <property type="component" value="Chromosome"/>
</dbReference>
<feature type="domain" description="Ketoreductase" evidence="3">
    <location>
        <begin position="2"/>
        <end position="177"/>
    </location>
</feature>
<comment type="similarity">
    <text evidence="1">Belongs to the short-chain dehydrogenases/reductases (SDR) family.</text>
</comment>
<dbReference type="InterPro" id="IPR020904">
    <property type="entry name" value="Sc_DH/Rdtase_CS"/>
</dbReference>
<sequence>MKTALITGASRGIGLAVAEELGRDHLVYVGSTTQEGAQRVVDKLPNARPFVADLTDPDDVARAVEAAGLDSLDCVFHSAGVVSRQSVADTSRQEWRDVFEINLFAVAELTRLLLPALRAARGTVITVNSGSGYHSGAQNALYSGSKFALRAFTDALREEELGKIRVTSVHPGRVDTDMQKQLRRLEGHADDEYEGWRWVRPESVAAAVRMVVDLGEDATVNEVSVRPSGLSG</sequence>
<keyword evidence="5" id="KW-1185">Reference proteome</keyword>
<dbReference type="InterPro" id="IPR036291">
    <property type="entry name" value="NAD(P)-bd_dom_sf"/>
</dbReference>
<reference evidence="4 5" key="1">
    <citation type="submission" date="2012-11" db="EMBL/GenBank/DDBJ databases">
        <title>The complete genome sequence of Corynebacterium maris Coryn-1 (=DSM 45190).</title>
        <authorList>
            <person name="Schaffert L."/>
            <person name="Albersmeier A."/>
            <person name="Kalinowski J."/>
            <person name="Ruckert C."/>
        </authorList>
    </citation>
    <scope>NUCLEOTIDE SEQUENCE [LARGE SCALE GENOMIC DNA]</scope>
    <source>
        <strain evidence="5">Coryn-1</strain>
    </source>
</reference>
<dbReference type="EMBL" id="CP003924">
    <property type="protein sequence ID" value="AGS34220.1"/>
    <property type="molecule type" value="Genomic_DNA"/>
</dbReference>
<dbReference type="GO" id="GO:0016491">
    <property type="term" value="F:oxidoreductase activity"/>
    <property type="evidence" value="ECO:0007669"/>
    <property type="project" value="UniProtKB-KW"/>
</dbReference>
<dbReference type="PROSITE" id="PS00061">
    <property type="entry name" value="ADH_SHORT"/>
    <property type="match status" value="1"/>
</dbReference>
<dbReference type="OrthoDB" id="158573at2"/>
<organism evidence="4 5">
    <name type="scientific">Corynebacterium maris DSM 45190</name>
    <dbReference type="NCBI Taxonomy" id="1224163"/>
    <lineage>
        <taxon>Bacteria</taxon>
        <taxon>Bacillati</taxon>
        <taxon>Actinomycetota</taxon>
        <taxon>Actinomycetes</taxon>
        <taxon>Mycobacteriales</taxon>
        <taxon>Corynebacteriaceae</taxon>
        <taxon>Corynebacterium</taxon>
    </lineage>
</organism>
<dbReference type="SMART" id="SM00822">
    <property type="entry name" value="PKS_KR"/>
    <property type="match status" value="1"/>
</dbReference>
<dbReference type="AlphaFoldDB" id="S5T0Y7"/>
<gene>
    <name evidence="4" type="ORF">B841_03685</name>
</gene>
<dbReference type="PRINTS" id="PR00081">
    <property type="entry name" value="GDHRDH"/>
</dbReference>
<proteinExistence type="inferred from homology"/>
<evidence type="ECO:0000259" key="3">
    <source>
        <dbReference type="SMART" id="SM00822"/>
    </source>
</evidence>
<dbReference type="KEGG" id="cmd:B841_03685"/>
<dbReference type="InterPro" id="IPR002347">
    <property type="entry name" value="SDR_fam"/>
</dbReference>
<dbReference type="InterPro" id="IPR057326">
    <property type="entry name" value="KR_dom"/>
</dbReference>
<evidence type="ECO:0000256" key="1">
    <source>
        <dbReference type="ARBA" id="ARBA00006484"/>
    </source>
</evidence>
<dbReference type="Gene3D" id="3.40.50.720">
    <property type="entry name" value="NAD(P)-binding Rossmann-like Domain"/>
    <property type="match status" value="1"/>
</dbReference>
<evidence type="ECO:0000313" key="4">
    <source>
        <dbReference type="EMBL" id="AGS34220.1"/>
    </source>
</evidence>
<dbReference type="GO" id="GO:0016020">
    <property type="term" value="C:membrane"/>
    <property type="evidence" value="ECO:0007669"/>
    <property type="project" value="TreeGrafter"/>
</dbReference>
<dbReference type="STRING" id="1224163.B841_03685"/>
<protein>
    <submittedName>
        <fullName evidence="4">Short chain dehydrogenase</fullName>
    </submittedName>
</protein>
<accession>S5T0Y7</accession>
<dbReference type="Pfam" id="PF00106">
    <property type="entry name" value="adh_short"/>
    <property type="match status" value="1"/>
</dbReference>
<evidence type="ECO:0000256" key="2">
    <source>
        <dbReference type="ARBA" id="ARBA00023002"/>
    </source>
</evidence>
<name>S5T0Y7_9CORY</name>
<keyword evidence="2" id="KW-0560">Oxidoreductase</keyword>
<dbReference type="RefSeq" id="WP_020934153.1">
    <property type="nucleotide sequence ID" value="NC_021915.1"/>
</dbReference>
<dbReference type="SUPFAM" id="SSF51735">
    <property type="entry name" value="NAD(P)-binding Rossmann-fold domains"/>
    <property type="match status" value="1"/>
</dbReference>
<dbReference type="PATRIC" id="fig|1224163.3.peg.740"/>